<dbReference type="EMBL" id="BDRX01000025">
    <property type="protein sequence ID" value="GBF91545.1"/>
    <property type="molecule type" value="Genomic_DNA"/>
</dbReference>
<organism evidence="6 7">
    <name type="scientific">Raphidocelis subcapitata</name>
    <dbReference type="NCBI Taxonomy" id="307507"/>
    <lineage>
        <taxon>Eukaryota</taxon>
        <taxon>Viridiplantae</taxon>
        <taxon>Chlorophyta</taxon>
        <taxon>core chlorophytes</taxon>
        <taxon>Chlorophyceae</taxon>
        <taxon>CS clade</taxon>
        <taxon>Sphaeropleales</taxon>
        <taxon>Selenastraceae</taxon>
        <taxon>Raphidocelis</taxon>
    </lineage>
</organism>
<evidence type="ECO:0000313" key="6">
    <source>
        <dbReference type="EMBL" id="GBF91545.1"/>
    </source>
</evidence>
<dbReference type="SUPFAM" id="SSF46938">
    <property type="entry name" value="CRAL/TRIO N-terminal domain"/>
    <property type="match status" value="1"/>
</dbReference>
<keyword evidence="7" id="KW-1185">Reference proteome</keyword>
<feature type="compositionally biased region" description="Low complexity" evidence="4">
    <location>
        <begin position="365"/>
        <end position="391"/>
    </location>
</feature>
<evidence type="ECO:0000256" key="1">
    <source>
        <dbReference type="ARBA" id="ARBA00004202"/>
    </source>
</evidence>
<dbReference type="InterPro" id="IPR001251">
    <property type="entry name" value="CRAL-TRIO_dom"/>
</dbReference>
<dbReference type="Pfam" id="PF00650">
    <property type="entry name" value="CRAL_TRIO"/>
    <property type="match status" value="1"/>
</dbReference>
<accession>A0A2V0P398</accession>
<comment type="caution">
    <text evidence="6">The sequence shown here is derived from an EMBL/GenBank/DDBJ whole genome shotgun (WGS) entry which is preliminary data.</text>
</comment>
<feature type="domain" description="CRAL-TRIO" evidence="5">
    <location>
        <begin position="97"/>
        <end position="274"/>
    </location>
</feature>
<dbReference type="Gene3D" id="3.40.525.10">
    <property type="entry name" value="CRAL-TRIO lipid binding domain"/>
    <property type="match status" value="1"/>
</dbReference>
<dbReference type="InterPro" id="IPR051026">
    <property type="entry name" value="PI/PC_transfer"/>
</dbReference>
<sequence length="460" mass="49187">MRRTSLSHRHSIQQRELSGLGHEAAVLAEFKQMVADAGLVLPPELVVNGDTDATLRRFLRARKFKVEAAMAMLEKSLAWRRRVRADEALRAPLPRELVTLVRECRPSSYIGFHREGFPIFVERLGMLDAERIEREKLTEEQLLSYHQREMEFMAQVVFVEASRRAGHTIDRVVSIMDAAGLTFSMLTGFAQRLFRALAGMDSDNYPETCNSIFIVNNSAAFTTIWRMLRVFVDAGTREKVKVLGSGNPMLAALLQEFDASQIPSFLGGTLDYDERRRQWLEVMDAAMAEAAARGKEPEGSPLNGFERPSLPGALSGLRTAGSLISEVEEDEGGFGTPASAASRASSALSVYFDALEGSGASVTRASTSSGGPGSASSSLAGTSPGGSPRAGPRGGGGGGSFGGGNGAAGSGGGGSPYDTHIPNYTPSHQHHLYHQESKLAAVPSGDLVGEGPQPKCCVIS</sequence>
<dbReference type="OrthoDB" id="1434354at2759"/>
<dbReference type="CDD" id="cd00170">
    <property type="entry name" value="SEC14"/>
    <property type="match status" value="1"/>
</dbReference>
<evidence type="ECO:0000256" key="3">
    <source>
        <dbReference type="ARBA" id="ARBA00038020"/>
    </source>
</evidence>
<dbReference type="PANTHER" id="PTHR45657">
    <property type="entry name" value="CRAL-TRIO DOMAIN-CONTAINING PROTEIN YKL091C-RELATED"/>
    <property type="match status" value="1"/>
</dbReference>
<dbReference type="InParanoid" id="A0A2V0P398"/>
<name>A0A2V0P398_9CHLO</name>
<evidence type="ECO:0000256" key="2">
    <source>
        <dbReference type="ARBA" id="ARBA00004395"/>
    </source>
</evidence>
<feature type="region of interest" description="Disordered" evidence="4">
    <location>
        <begin position="361"/>
        <end position="431"/>
    </location>
</feature>
<dbReference type="SMART" id="SM00516">
    <property type="entry name" value="SEC14"/>
    <property type="match status" value="1"/>
</dbReference>
<dbReference type="STRING" id="307507.A0A2V0P398"/>
<evidence type="ECO:0000313" key="7">
    <source>
        <dbReference type="Proteomes" id="UP000247498"/>
    </source>
</evidence>
<dbReference type="Pfam" id="PF03765">
    <property type="entry name" value="CRAL_TRIO_N"/>
    <property type="match status" value="1"/>
</dbReference>
<dbReference type="SMART" id="SM01100">
    <property type="entry name" value="CRAL_TRIO_N"/>
    <property type="match status" value="1"/>
</dbReference>
<dbReference type="PROSITE" id="PS50191">
    <property type="entry name" value="CRAL_TRIO"/>
    <property type="match status" value="1"/>
</dbReference>
<reference evidence="6 7" key="1">
    <citation type="journal article" date="2018" name="Sci. Rep.">
        <title>Raphidocelis subcapitata (=Pseudokirchneriella subcapitata) provides an insight into genome evolution and environmental adaptations in the Sphaeropleales.</title>
        <authorList>
            <person name="Suzuki S."/>
            <person name="Yamaguchi H."/>
            <person name="Nakajima N."/>
            <person name="Kawachi M."/>
        </authorList>
    </citation>
    <scope>NUCLEOTIDE SEQUENCE [LARGE SCALE GENOMIC DNA]</scope>
    <source>
        <strain evidence="6 7">NIES-35</strain>
    </source>
</reference>
<protein>
    <recommendedName>
        <fullName evidence="5">CRAL-TRIO domain-containing protein</fullName>
    </recommendedName>
</protein>
<comment type="subcellular location">
    <subcellularLocation>
        <location evidence="1">Cell membrane</location>
        <topology evidence="1">Peripheral membrane protein</topology>
    </subcellularLocation>
    <subcellularLocation>
        <location evidence="2">Golgi apparatus membrane</location>
        <topology evidence="2">Peripheral membrane protein</topology>
    </subcellularLocation>
</comment>
<dbReference type="InterPro" id="IPR036865">
    <property type="entry name" value="CRAL-TRIO_dom_sf"/>
</dbReference>
<dbReference type="InterPro" id="IPR011074">
    <property type="entry name" value="CRAL/TRIO_N_dom"/>
</dbReference>
<dbReference type="AlphaFoldDB" id="A0A2V0P398"/>
<dbReference type="PANTHER" id="PTHR45657:SF1">
    <property type="entry name" value="CRAL-TRIO DOMAIN-CONTAINING PROTEIN YKL091C-RELATED"/>
    <property type="match status" value="1"/>
</dbReference>
<evidence type="ECO:0000256" key="4">
    <source>
        <dbReference type="SAM" id="MobiDB-lite"/>
    </source>
</evidence>
<proteinExistence type="inferred from homology"/>
<dbReference type="InterPro" id="IPR036273">
    <property type="entry name" value="CRAL/TRIO_N_dom_sf"/>
</dbReference>
<dbReference type="SUPFAM" id="SSF52087">
    <property type="entry name" value="CRAL/TRIO domain"/>
    <property type="match status" value="1"/>
</dbReference>
<dbReference type="GO" id="GO:0000139">
    <property type="term" value="C:Golgi membrane"/>
    <property type="evidence" value="ECO:0007669"/>
    <property type="project" value="UniProtKB-SubCell"/>
</dbReference>
<feature type="compositionally biased region" description="Gly residues" evidence="4">
    <location>
        <begin position="392"/>
        <end position="415"/>
    </location>
</feature>
<gene>
    <name evidence="6" type="ORF">Rsub_04285</name>
</gene>
<dbReference type="Proteomes" id="UP000247498">
    <property type="component" value="Unassembled WGS sequence"/>
</dbReference>
<comment type="similarity">
    <text evidence="3">Belongs to the SFH family.</text>
</comment>
<dbReference type="GO" id="GO:0005886">
    <property type="term" value="C:plasma membrane"/>
    <property type="evidence" value="ECO:0007669"/>
    <property type="project" value="UniProtKB-SubCell"/>
</dbReference>
<feature type="region of interest" description="Disordered" evidence="4">
    <location>
        <begin position="290"/>
        <end position="311"/>
    </location>
</feature>
<evidence type="ECO:0000259" key="5">
    <source>
        <dbReference type="PROSITE" id="PS50191"/>
    </source>
</evidence>